<dbReference type="EMBL" id="CP013256">
    <property type="protein sequence ID" value="ALU41432.1"/>
    <property type="molecule type" value="Genomic_DNA"/>
</dbReference>
<organism evidence="2 5">
    <name type="scientific">Kocuria flava</name>
    <dbReference type="NCBI Taxonomy" id="446860"/>
    <lineage>
        <taxon>Bacteria</taxon>
        <taxon>Bacillati</taxon>
        <taxon>Actinomycetota</taxon>
        <taxon>Actinomycetes</taxon>
        <taxon>Micrococcales</taxon>
        <taxon>Micrococcaceae</taxon>
        <taxon>Kocuria</taxon>
    </lineage>
</organism>
<accession>A0A0U3HKM7</accession>
<name>A0A0U3HKM7_9MICC</name>
<evidence type="ECO:0000313" key="5">
    <source>
        <dbReference type="Proteomes" id="UP000057181"/>
    </source>
</evidence>
<dbReference type="EMBL" id="LOMZ01000004">
    <property type="protein sequence ID" value="PLC10735.1"/>
    <property type="molecule type" value="Genomic_DNA"/>
</dbReference>
<keyword evidence="1" id="KW-1133">Transmembrane helix</keyword>
<reference evidence="4 6" key="2">
    <citation type="submission" date="2015-12" db="EMBL/GenBank/DDBJ databases">
        <authorList>
            <person name="Shamseldin A."/>
            <person name="Moawad H."/>
            <person name="Abd El-Rahim W.M."/>
            <person name="Sadowsky M.J."/>
        </authorList>
    </citation>
    <scope>NUCLEOTIDE SEQUENCE [LARGE SCALE GENOMIC DNA]</scope>
    <source>
        <strain evidence="4 6">S43</strain>
    </source>
</reference>
<keyword evidence="1" id="KW-0472">Membrane</keyword>
<geneLocation type="plasmid" evidence="2">
    <name>2</name>
</geneLocation>
<protein>
    <submittedName>
        <fullName evidence="2">Uncharacterized protein</fullName>
    </submittedName>
</protein>
<keyword evidence="7" id="KW-1185">Reference proteome</keyword>
<evidence type="ECO:0000313" key="4">
    <source>
        <dbReference type="EMBL" id="PLC10735.1"/>
    </source>
</evidence>
<evidence type="ECO:0000313" key="6">
    <source>
        <dbReference type="Proteomes" id="UP000234632"/>
    </source>
</evidence>
<dbReference type="RefSeq" id="WP_058860096.1">
    <property type="nucleotide sequence ID" value="NZ_BJZR01000133.1"/>
</dbReference>
<dbReference type="Proteomes" id="UP000234632">
    <property type="component" value="Unassembled WGS sequence"/>
</dbReference>
<dbReference type="KEGG" id="kfv:AS188_16190"/>
<evidence type="ECO:0000256" key="1">
    <source>
        <dbReference type="SAM" id="Phobius"/>
    </source>
</evidence>
<dbReference type="Proteomes" id="UP000321155">
    <property type="component" value="Unassembled WGS sequence"/>
</dbReference>
<evidence type="ECO:0000313" key="7">
    <source>
        <dbReference type="Proteomes" id="UP000321155"/>
    </source>
</evidence>
<feature type="transmembrane region" description="Helical" evidence="1">
    <location>
        <begin position="6"/>
        <end position="27"/>
    </location>
</feature>
<feature type="transmembrane region" description="Helical" evidence="1">
    <location>
        <begin position="39"/>
        <end position="65"/>
    </location>
</feature>
<dbReference type="EMBL" id="BJZR01000133">
    <property type="protein sequence ID" value="GEO93559.1"/>
    <property type="molecule type" value="Genomic_DNA"/>
</dbReference>
<dbReference type="AlphaFoldDB" id="A0A0U3HKM7"/>
<dbReference type="Proteomes" id="UP000057181">
    <property type="component" value="Plasmid 2"/>
</dbReference>
<keyword evidence="1" id="KW-0812">Transmembrane</keyword>
<evidence type="ECO:0000313" key="2">
    <source>
        <dbReference type="EMBL" id="ALU41432.1"/>
    </source>
</evidence>
<proteinExistence type="predicted"/>
<evidence type="ECO:0000313" key="3">
    <source>
        <dbReference type="EMBL" id="GEO93559.1"/>
    </source>
</evidence>
<reference evidence="2 5" key="1">
    <citation type="submission" date="2015-11" db="EMBL/GenBank/DDBJ databases">
        <title>Complete Genome Sequence of Kocuria flava strain HO-9041.</title>
        <authorList>
            <person name="Zhou M."/>
            <person name="Dai J."/>
        </authorList>
    </citation>
    <scope>NUCLEOTIDE SEQUENCE [LARGE SCALE GENOMIC DNA]</scope>
    <source>
        <strain evidence="2 5">HO-9041</strain>
        <plasmid evidence="2 5">2</plasmid>
    </source>
</reference>
<keyword evidence="2" id="KW-0614">Plasmid</keyword>
<sequence>MVAMILVGVMLAVLGMLLLFMLARVTVVEIDQFRRTAAVATLGVIMVAATLLSTGTALIGVSALLSFSAFR</sequence>
<gene>
    <name evidence="2" type="ORF">AS188_16190</name>
    <name evidence="4" type="ORF">AUQ48_16925</name>
    <name evidence="3" type="ORF">KFL01_28650</name>
</gene>
<reference evidence="3 7" key="3">
    <citation type="submission" date="2019-07" db="EMBL/GenBank/DDBJ databases">
        <title>Whole genome shotgun sequence of Kocuria flava NBRC 107626.</title>
        <authorList>
            <person name="Hosoyama A."/>
            <person name="Uohara A."/>
            <person name="Ohji S."/>
            <person name="Ichikawa N."/>
        </authorList>
    </citation>
    <scope>NUCLEOTIDE SEQUENCE [LARGE SCALE GENOMIC DNA]</scope>
    <source>
        <strain evidence="3 7">NBRC 107626</strain>
    </source>
</reference>